<name>A0A4Y2PDJ3_ARAVE</name>
<feature type="non-terminal residue" evidence="3">
    <location>
        <position position="1"/>
    </location>
</feature>
<accession>A0A4Y2PDJ3</accession>
<reference evidence="3 4" key="1">
    <citation type="journal article" date="2019" name="Sci. Rep.">
        <title>Orb-weaving spider Araneus ventricosus genome elucidates the spidroin gene catalogue.</title>
        <authorList>
            <person name="Kono N."/>
            <person name="Nakamura H."/>
            <person name="Ohtoshi R."/>
            <person name="Moran D.A.P."/>
            <person name="Shinohara A."/>
            <person name="Yoshida Y."/>
            <person name="Fujiwara M."/>
            <person name="Mori M."/>
            <person name="Tomita M."/>
            <person name="Arakawa K."/>
        </authorList>
    </citation>
    <scope>NUCLEOTIDE SEQUENCE [LARGE SCALE GENOMIC DNA]</scope>
</reference>
<dbReference type="EMBL" id="BGPR01132865">
    <property type="protein sequence ID" value="GBN50015.1"/>
    <property type="molecule type" value="Genomic_DNA"/>
</dbReference>
<evidence type="ECO:0000256" key="1">
    <source>
        <dbReference type="SAM" id="SignalP"/>
    </source>
</evidence>
<comment type="caution">
    <text evidence="3">The sequence shown here is derived from an EMBL/GenBank/DDBJ whole genome shotgun (WGS) entry which is preliminary data.</text>
</comment>
<keyword evidence="4" id="KW-1185">Reference proteome</keyword>
<organism evidence="3 4">
    <name type="scientific">Araneus ventricosus</name>
    <name type="common">Orbweaver spider</name>
    <name type="synonym">Epeira ventricosa</name>
    <dbReference type="NCBI Taxonomy" id="182803"/>
    <lineage>
        <taxon>Eukaryota</taxon>
        <taxon>Metazoa</taxon>
        <taxon>Ecdysozoa</taxon>
        <taxon>Arthropoda</taxon>
        <taxon>Chelicerata</taxon>
        <taxon>Arachnida</taxon>
        <taxon>Araneae</taxon>
        <taxon>Araneomorphae</taxon>
        <taxon>Entelegynae</taxon>
        <taxon>Araneoidea</taxon>
        <taxon>Araneidae</taxon>
        <taxon>Araneus</taxon>
    </lineage>
</organism>
<evidence type="ECO:0000313" key="3">
    <source>
        <dbReference type="EMBL" id="GBN50015.1"/>
    </source>
</evidence>
<proteinExistence type="predicted"/>
<feature type="chain" id="PRO_5036362135" evidence="1">
    <location>
        <begin position="17"/>
        <end position="99"/>
    </location>
</feature>
<dbReference type="OrthoDB" id="438545at2759"/>
<protein>
    <submittedName>
        <fullName evidence="3">Uncharacterized protein</fullName>
    </submittedName>
</protein>
<sequence>ASWLTASFLLVNTALGVGILNFPAAYDQAGGIFYATLIQGCRFLNRERTLLTGQAERQAAATKMYALGPTQNCPHYEQPMRQQPPPFLRRYDQYSKMGP</sequence>
<dbReference type="AlphaFoldDB" id="A0A4Y2PDJ3"/>
<evidence type="ECO:0000313" key="4">
    <source>
        <dbReference type="Proteomes" id="UP000499080"/>
    </source>
</evidence>
<gene>
    <name evidence="3" type="ORF">AVEN_245136_1</name>
    <name evidence="2" type="ORF">AVEN_246792_1</name>
</gene>
<feature type="signal peptide" evidence="1">
    <location>
        <begin position="1"/>
        <end position="16"/>
    </location>
</feature>
<dbReference type="Proteomes" id="UP000499080">
    <property type="component" value="Unassembled WGS sequence"/>
</dbReference>
<evidence type="ECO:0000313" key="2">
    <source>
        <dbReference type="EMBL" id="GBM60922.1"/>
    </source>
</evidence>
<keyword evidence="1" id="KW-0732">Signal</keyword>
<dbReference type="EMBL" id="BGPR01101799">
    <property type="protein sequence ID" value="GBM60922.1"/>
    <property type="molecule type" value="Genomic_DNA"/>
</dbReference>